<keyword evidence="4 6" id="KW-1133">Transmembrane helix</keyword>
<dbReference type="Pfam" id="PF04103">
    <property type="entry name" value="CD20"/>
    <property type="match status" value="1"/>
</dbReference>
<keyword evidence="5 6" id="KW-0472">Membrane</keyword>
<proteinExistence type="inferred from homology"/>
<organism evidence="7 8">
    <name type="scientific">Austrofundulus limnaeus</name>
    <name type="common">Annual killifish</name>
    <dbReference type="NCBI Taxonomy" id="52670"/>
    <lineage>
        <taxon>Eukaryota</taxon>
        <taxon>Metazoa</taxon>
        <taxon>Chordata</taxon>
        <taxon>Craniata</taxon>
        <taxon>Vertebrata</taxon>
        <taxon>Euteleostomi</taxon>
        <taxon>Actinopterygii</taxon>
        <taxon>Neopterygii</taxon>
        <taxon>Teleostei</taxon>
        <taxon>Neoteleostei</taxon>
        <taxon>Acanthomorphata</taxon>
        <taxon>Ovalentaria</taxon>
        <taxon>Atherinomorphae</taxon>
        <taxon>Cyprinodontiformes</taxon>
        <taxon>Rivulidae</taxon>
        <taxon>Austrofundulus</taxon>
    </lineage>
</organism>
<reference evidence="8" key="1">
    <citation type="submission" date="2025-08" db="UniProtKB">
        <authorList>
            <consortium name="RefSeq"/>
        </authorList>
    </citation>
    <scope>IDENTIFICATION</scope>
    <source>
        <strain evidence="8">Quisiro</strain>
        <tissue evidence="8">Liver</tissue>
    </source>
</reference>
<feature type="transmembrane region" description="Helical" evidence="6">
    <location>
        <begin position="117"/>
        <end position="142"/>
    </location>
</feature>
<evidence type="ECO:0000256" key="3">
    <source>
        <dbReference type="ARBA" id="ARBA00022692"/>
    </source>
</evidence>
<sequence length="227" mass="24830">MSVIVSRADGVVVLTVISDTNSRWPPLCQIINNLCCTPECCSVSQNLHRALKSSMSVLGALQIMIGLLNIGLGVILHQCHAGPWYLYEINGFPYWLGALFVLFGIMCILSEKFPSPCLVILNVILNMAGGAFAIVAFSYYIYTLTEPDWRSSEWTPESSSDQFTHQFTQNVLSTSLLTSINGVLIVLSILELCVVISAAVLGIKAKMSSEKEPDKGSEDSVCYEPLE</sequence>
<comment type="similarity">
    <text evidence="2">Belongs to the MS4A family.</text>
</comment>
<gene>
    <name evidence="8" type="primary">LOC106529277</name>
</gene>
<dbReference type="RefSeq" id="XP_013880094.1">
    <property type="nucleotide sequence ID" value="XM_014024640.1"/>
</dbReference>
<dbReference type="PANTHER" id="PTHR23320:SF125">
    <property type="entry name" value="TRANSMEMBRANE PROTEIN 176L.1-RELATED"/>
    <property type="match status" value="1"/>
</dbReference>
<dbReference type="GO" id="GO:0016020">
    <property type="term" value="C:membrane"/>
    <property type="evidence" value="ECO:0007669"/>
    <property type="project" value="UniProtKB-SubCell"/>
</dbReference>
<keyword evidence="3 6" id="KW-0812">Transmembrane</keyword>
<dbReference type="FunCoup" id="A0A2I4CJC2">
    <property type="interactions" value="4"/>
</dbReference>
<evidence type="ECO:0000313" key="7">
    <source>
        <dbReference type="Proteomes" id="UP000192220"/>
    </source>
</evidence>
<dbReference type="KEGG" id="alim:106529277"/>
<dbReference type="InParanoid" id="A0A2I4CJC2"/>
<feature type="transmembrane region" description="Helical" evidence="6">
    <location>
        <begin position="180"/>
        <end position="203"/>
    </location>
</feature>
<dbReference type="OrthoDB" id="8951938at2759"/>
<dbReference type="InterPro" id="IPR030417">
    <property type="entry name" value="MS4A"/>
</dbReference>
<dbReference type="Proteomes" id="UP000192220">
    <property type="component" value="Unplaced"/>
</dbReference>
<protein>
    <submittedName>
        <fullName evidence="8">Membrane-spanning 4-domains subfamily A member 8</fullName>
    </submittedName>
</protein>
<comment type="subcellular location">
    <subcellularLocation>
        <location evidence="1">Membrane</location>
        <topology evidence="1">Multi-pass membrane protein</topology>
    </subcellularLocation>
</comment>
<evidence type="ECO:0000256" key="6">
    <source>
        <dbReference type="SAM" id="Phobius"/>
    </source>
</evidence>
<accession>A0A2I4CJC2</accession>
<evidence type="ECO:0000313" key="8">
    <source>
        <dbReference type="RefSeq" id="XP_013880094.1"/>
    </source>
</evidence>
<dbReference type="AlphaFoldDB" id="A0A2I4CJC2"/>
<evidence type="ECO:0000256" key="4">
    <source>
        <dbReference type="ARBA" id="ARBA00022989"/>
    </source>
</evidence>
<evidence type="ECO:0000256" key="2">
    <source>
        <dbReference type="ARBA" id="ARBA00009565"/>
    </source>
</evidence>
<evidence type="ECO:0000256" key="5">
    <source>
        <dbReference type="ARBA" id="ARBA00023136"/>
    </source>
</evidence>
<keyword evidence="7" id="KW-1185">Reference proteome</keyword>
<evidence type="ECO:0000256" key="1">
    <source>
        <dbReference type="ARBA" id="ARBA00004141"/>
    </source>
</evidence>
<feature type="transmembrane region" description="Helical" evidence="6">
    <location>
        <begin position="57"/>
        <end position="77"/>
    </location>
</feature>
<feature type="transmembrane region" description="Helical" evidence="6">
    <location>
        <begin position="92"/>
        <end position="110"/>
    </location>
</feature>
<dbReference type="STRING" id="52670.A0A2I4CJC2"/>
<dbReference type="InterPro" id="IPR007237">
    <property type="entry name" value="CD20-like"/>
</dbReference>
<name>A0A2I4CJC2_AUSLI</name>
<dbReference type="PANTHER" id="PTHR23320">
    <property type="entry name" value="MEMBRANE-SPANNING 4-DOMAINS SUBFAMILY A MS4A -RELATED"/>
    <property type="match status" value="1"/>
</dbReference>
<dbReference type="GeneID" id="106529277"/>